<dbReference type="Gene3D" id="1.10.287.3160">
    <property type="match status" value="1"/>
</dbReference>
<dbReference type="Proteomes" id="UP000765507">
    <property type="component" value="Unassembled WGS sequence"/>
</dbReference>
<dbReference type="OrthoDB" id="9050411at2759"/>
<evidence type="ECO:0000313" key="1">
    <source>
        <dbReference type="EMBL" id="KAG6929223.1"/>
    </source>
</evidence>
<evidence type="ECO:0000313" key="2">
    <source>
        <dbReference type="Proteomes" id="UP000765507"/>
    </source>
</evidence>
<reference evidence="1 2" key="1">
    <citation type="journal article" date="2020" name="G3 (Bethesda)">
        <title>Draft Genome of the Common Snapping Turtle, Chelydra serpentina, a Model for Phenotypic Plasticity in Reptiles.</title>
        <authorList>
            <person name="Das D."/>
            <person name="Singh S.K."/>
            <person name="Bierstedt J."/>
            <person name="Erickson A."/>
            <person name="Galli G.L.J."/>
            <person name="Crossley D.A. 2nd"/>
            <person name="Rhen T."/>
        </authorList>
    </citation>
    <scope>NUCLEOTIDE SEQUENCE [LARGE SCALE GENOMIC DNA]</scope>
    <source>
        <strain evidence="1">KW</strain>
    </source>
</reference>
<accession>A0A8T1SKT0</accession>
<dbReference type="AlphaFoldDB" id="A0A8T1SKT0"/>
<protein>
    <submittedName>
        <fullName evidence="1">Uncharacterized protein</fullName>
    </submittedName>
</protein>
<comment type="caution">
    <text evidence="1">The sequence shown here is derived from an EMBL/GenBank/DDBJ whole genome shotgun (WGS) entry which is preliminary data.</text>
</comment>
<dbReference type="EMBL" id="JAHGAV010000185">
    <property type="protein sequence ID" value="KAG6929223.1"/>
    <property type="molecule type" value="Genomic_DNA"/>
</dbReference>
<keyword evidence="2" id="KW-1185">Reference proteome</keyword>
<sequence length="129" mass="14723">LTNYKALLAKYNTNYSNLSEFVEFLSEEKREQFRSIISKGHLLDRTALQASLGSADTVAQSITTAVVMRHASWLHLSDFPKELQLTVENLQFEGPQRFAAKTDESLHMLKNSRVMLKSLGVYMPMNKKK</sequence>
<proteinExistence type="predicted"/>
<name>A0A8T1SKT0_CHESE</name>
<feature type="non-terminal residue" evidence="1">
    <location>
        <position position="129"/>
    </location>
</feature>
<gene>
    <name evidence="1" type="ORF">G0U57_006132</name>
</gene>
<feature type="non-terminal residue" evidence="1">
    <location>
        <position position="1"/>
    </location>
</feature>
<organism evidence="1 2">
    <name type="scientific">Chelydra serpentina</name>
    <name type="common">Snapping turtle</name>
    <name type="synonym">Testudo serpentina</name>
    <dbReference type="NCBI Taxonomy" id="8475"/>
    <lineage>
        <taxon>Eukaryota</taxon>
        <taxon>Metazoa</taxon>
        <taxon>Chordata</taxon>
        <taxon>Craniata</taxon>
        <taxon>Vertebrata</taxon>
        <taxon>Euteleostomi</taxon>
        <taxon>Archelosauria</taxon>
        <taxon>Testudinata</taxon>
        <taxon>Testudines</taxon>
        <taxon>Cryptodira</taxon>
        <taxon>Durocryptodira</taxon>
        <taxon>Americhelydia</taxon>
        <taxon>Chelydroidea</taxon>
        <taxon>Chelydridae</taxon>
        <taxon>Chelydra</taxon>
    </lineage>
</organism>